<dbReference type="AlphaFoldDB" id="A0A0B1T537"/>
<evidence type="ECO:0000313" key="4">
    <source>
        <dbReference type="Proteomes" id="UP000053660"/>
    </source>
</evidence>
<feature type="domain" description="DUF7083" evidence="2">
    <location>
        <begin position="2"/>
        <end position="64"/>
    </location>
</feature>
<gene>
    <name evidence="3" type="ORF">OESDEN_07750</name>
</gene>
<proteinExistence type="predicted"/>
<name>A0A0B1T537_OESDE</name>
<accession>A0A0B1T537</accession>
<evidence type="ECO:0000259" key="2">
    <source>
        <dbReference type="Pfam" id="PF23309"/>
    </source>
</evidence>
<dbReference type="OrthoDB" id="8050037at2759"/>
<feature type="compositionally biased region" description="Basic residues" evidence="1">
    <location>
        <begin position="262"/>
        <end position="274"/>
    </location>
</feature>
<dbReference type="Proteomes" id="UP000053660">
    <property type="component" value="Unassembled WGS sequence"/>
</dbReference>
<evidence type="ECO:0000313" key="3">
    <source>
        <dbReference type="EMBL" id="KHJ92364.1"/>
    </source>
</evidence>
<evidence type="ECO:0000256" key="1">
    <source>
        <dbReference type="SAM" id="MobiDB-lite"/>
    </source>
</evidence>
<sequence length="274" mass="31609">MKRYGAVIDDRGAELFPERKRNLIIEKLDSAAYKTYSEHVLPLKPQEIDLATTIENRTKLFGPKRTFIRQRLEFLQSTRPSLTGAYVPCREYGNMIKRKFEDASMKDVDSDSLKCLVFVSGLADPSHSEMRLRLLNQLNRLRETDPAPVLDDFINECETFVTLIADNRTMESKEVNAAYRRKPAIYHPSSPNRSFRQRRYVRDRSLRSPSGNEECASPSNPRGKKHGTRKQRRKYKCSIAVSAQGARTYLKVHSNGHSHTSTARHRRRCHNDIA</sequence>
<feature type="region of interest" description="Disordered" evidence="1">
    <location>
        <begin position="252"/>
        <end position="274"/>
    </location>
</feature>
<keyword evidence="4" id="KW-1185">Reference proteome</keyword>
<dbReference type="Pfam" id="PF23309">
    <property type="entry name" value="DUF7083"/>
    <property type="match status" value="1"/>
</dbReference>
<reference evidence="3 4" key="1">
    <citation type="submission" date="2014-03" db="EMBL/GenBank/DDBJ databases">
        <title>Draft genome of the hookworm Oesophagostomum dentatum.</title>
        <authorList>
            <person name="Mitreva M."/>
        </authorList>
    </citation>
    <scope>NUCLEOTIDE SEQUENCE [LARGE SCALE GENOMIC DNA]</scope>
    <source>
        <strain evidence="3 4">OD-Hann</strain>
    </source>
</reference>
<organism evidence="3 4">
    <name type="scientific">Oesophagostomum dentatum</name>
    <name type="common">Nodular worm</name>
    <dbReference type="NCBI Taxonomy" id="61180"/>
    <lineage>
        <taxon>Eukaryota</taxon>
        <taxon>Metazoa</taxon>
        <taxon>Ecdysozoa</taxon>
        <taxon>Nematoda</taxon>
        <taxon>Chromadorea</taxon>
        <taxon>Rhabditida</taxon>
        <taxon>Rhabditina</taxon>
        <taxon>Rhabditomorpha</taxon>
        <taxon>Strongyloidea</taxon>
        <taxon>Strongylidae</taxon>
        <taxon>Oesophagostomum</taxon>
    </lineage>
</organism>
<protein>
    <recommendedName>
        <fullName evidence="2">DUF7083 domain-containing protein</fullName>
    </recommendedName>
</protein>
<dbReference type="InterPro" id="IPR055510">
    <property type="entry name" value="DUF7083"/>
</dbReference>
<dbReference type="EMBL" id="KN551397">
    <property type="protein sequence ID" value="KHJ92364.1"/>
    <property type="molecule type" value="Genomic_DNA"/>
</dbReference>
<feature type="compositionally biased region" description="Basic residues" evidence="1">
    <location>
        <begin position="222"/>
        <end position="236"/>
    </location>
</feature>
<feature type="region of interest" description="Disordered" evidence="1">
    <location>
        <begin position="182"/>
        <end position="236"/>
    </location>
</feature>